<evidence type="ECO:0000256" key="3">
    <source>
        <dbReference type="ARBA" id="ARBA00022630"/>
    </source>
</evidence>
<protein>
    <submittedName>
        <fullName evidence="8">GMC oxidoreductase</fullName>
    </submittedName>
</protein>
<dbReference type="PANTHER" id="PTHR11552:SF147">
    <property type="entry name" value="CHOLINE DEHYDROGENASE, MITOCHONDRIAL"/>
    <property type="match status" value="1"/>
</dbReference>
<dbReference type="Proteomes" id="UP000620124">
    <property type="component" value="Unassembled WGS sequence"/>
</dbReference>
<dbReference type="PIRSF" id="PIRSF000137">
    <property type="entry name" value="Alcohol_oxidase"/>
    <property type="match status" value="1"/>
</dbReference>
<evidence type="ECO:0000256" key="4">
    <source>
        <dbReference type="ARBA" id="ARBA00022827"/>
    </source>
</evidence>
<name>A0A8H6Z1Z1_9AGAR</name>
<evidence type="ECO:0000256" key="5">
    <source>
        <dbReference type="PIRSR" id="PIRSR000137-1"/>
    </source>
</evidence>
<keyword evidence="4 6" id="KW-0274">FAD</keyword>
<feature type="binding site" evidence="6">
    <location>
        <position position="275"/>
    </location>
    <ligand>
        <name>FAD</name>
        <dbReference type="ChEBI" id="CHEBI:57692"/>
    </ligand>
</feature>
<dbReference type="AlphaFoldDB" id="A0A8H6Z1Z1"/>
<dbReference type="InterPro" id="IPR036188">
    <property type="entry name" value="FAD/NAD-bd_sf"/>
</dbReference>
<dbReference type="GO" id="GO:0050660">
    <property type="term" value="F:flavin adenine dinucleotide binding"/>
    <property type="evidence" value="ECO:0007669"/>
    <property type="project" value="InterPro"/>
</dbReference>
<accession>A0A8H6Z1Z1</accession>
<evidence type="ECO:0000256" key="2">
    <source>
        <dbReference type="ARBA" id="ARBA00010790"/>
    </source>
</evidence>
<reference evidence="8" key="1">
    <citation type="submission" date="2020-05" db="EMBL/GenBank/DDBJ databases">
        <title>Mycena genomes resolve the evolution of fungal bioluminescence.</title>
        <authorList>
            <person name="Tsai I.J."/>
        </authorList>
    </citation>
    <scope>NUCLEOTIDE SEQUENCE</scope>
    <source>
        <strain evidence="8">CCC161011</strain>
    </source>
</reference>
<dbReference type="Pfam" id="PF05199">
    <property type="entry name" value="GMC_oxred_C"/>
    <property type="match status" value="1"/>
</dbReference>
<dbReference type="Pfam" id="PF00732">
    <property type="entry name" value="GMC_oxred_N"/>
    <property type="match status" value="1"/>
</dbReference>
<dbReference type="GO" id="GO:0016614">
    <property type="term" value="F:oxidoreductase activity, acting on CH-OH group of donors"/>
    <property type="evidence" value="ECO:0007669"/>
    <property type="project" value="InterPro"/>
</dbReference>
<dbReference type="OrthoDB" id="269227at2759"/>
<dbReference type="InterPro" id="IPR007867">
    <property type="entry name" value="GMC_OxRtase_C"/>
</dbReference>
<feature type="binding site" evidence="6">
    <location>
        <begin position="133"/>
        <end position="136"/>
    </location>
    <ligand>
        <name>FAD</name>
        <dbReference type="ChEBI" id="CHEBI:57692"/>
    </ligand>
</feature>
<dbReference type="SUPFAM" id="SSF51905">
    <property type="entry name" value="FAD/NAD(P)-binding domain"/>
    <property type="match status" value="1"/>
</dbReference>
<evidence type="ECO:0000313" key="9">
    <source>
        <dbReference type="Proteomes" id="UP000620124"/>
    </source>
</evidence>
<dbReference type="Gene3D" id="3.30.560.10">
    <property type="entry name" value="Glucose Oxidase, domain 3"/>
    <property type="match status" value="1"/>
</dbReference>
<comment type="cofactor">
    <cofactor evidence="1 6">
        <name>FAD</name>
        <dbReference type="ChEBI" id="CHEBI:57692"/>
    </cofactor>
</comment>
<dbReference type="InterPro" id="IPR000172">
    <property type="entry name" value="GMC_OxRdtase_N"/>
</dbReference>
<dbReference type="InterPro" id="IPR012132">
    <property type="entry name" value="GMC_OxRdtase"/>
</dbReference>
<evidence type="ECO:0000256" key="6">
    <source>
        <dbReference type="PIRSR" id="PIRSR000137-2"/>
    </source>
</evidence>
<dbReference type="PROSITE" id="PS00624">
    <property type="entry name" value="GMC_OXRED_2"/>
    <property type="match status" value="1"/>
</dbReference>
<feature type="active site" description="Proton donor" evidence="5">
    <location>
        <position position="538"/>
    </location>
</feature>
<gene>
    <name evidence="8" type="ORF">MVEN_00217200</name>
</gene>
<evidence type="ECO:0000256" key="1">
    <source>
        <dbReference type="ARBA" id="ARBA00001974"/>
    </source>
</evidence>
<keyword evidence="3" id="KW-0285">Flavoprotein</keyword>
<comment type="caution">
    <text evidence="8">The sequence shown here is derived from an EMBL/GenBank/DDBJ whole genome shotgun (WGS) entry which is preliminary data.</text>
</comment>
<dbReference type="SUPFAM" id="SSF54373">
    <property type="entry name" value="FAD-linked reductases, C-terminal domain"/>
    <property type="match status" value="1"/>
</dbReference>
<organism evidence="8 9">
    <name type="scientific">Mycena venus</name>
    <dbReference type="NCBI Taxonomy" id="2733690"/>
    <lineage>
        <taxon>Eukaryota</taxon>
        <taxon>Fungi</taxon>
        <taxon>Dikarya</taxon>
        <taxon>Basidiomycota</taxon>
        <taxon>Agaricomycotina</taxon>
        <taxon>Agaricomycetes</taxon>
        <taxon>Agaricomycetidae</taxon>
        <taxon>Agaricales</taxon>
        <taxon>Marasmiineae</taxon>
        <taxon>Mycenaceae</taxon>
        <taxon>Mycena</taxon>
    </lineage>
</organism>
<keyword evidence="9" id="KW-1185">Reference proteome</keyword>
<feature type="domain" description="Glucose-methanol-choline oxidoreductase N-terminal" evidence="7">
    <location>
        <begin position="315"/>
        <end position="329"/>
    </location>
</feature>
<dbReference type="Gene3D" id="3.50.50.60">
    <property type="entry name" value="FAD/NAD(P)-binding domain"/>
    <property type="match status" value="1"/>
</dbReference>
<feature type="active site" description="Proton acceptor" evidence="5">
    <location>
        <position position="582"/>
    </location>
</feature>
<dbReference type="PANTHER" id="PTHR11552">
    <property type="entry name" value="GLUCOSE-METHANOL-CHOLINE GMC OXIDOREDUCTASE"/>
    <property type="match status" value="1"/>
</dbReference>
<dbReference type="EMBL" id="JACAZI010000002">
    <property type="protein sequence ID" value="KAF7368911.1"/>
    <property type="molecule type" value="Genomic_DNA"/>
</dbReference>
<proteinExistence type="inferred from homology"/>
<evidence type="ECO:0000313" key="8">
    <source>
        <dbReference type="EMBL" id="KAF7368911.1"/>
    </source>
</evidence>
<comment type="similarity">
    <text evidence="2">Belongs to the GMC oxidoreductase family.</text>
</comment>
<sequence length="603" mass="64803">MIQRSSSYSSHPPPMLGRALVTLAYLAPCFCKVYEDVTQLPGLSYDFVIVGGGTAGNVVANRLTENPDFSVLVLEAGVSNEGVTDSIVPFLVESLLQPNIYEWNYTTVPQPGLNGRNVGNPRAHILGGCSAHNGMVYTRGSVDDYNRFAAVTGDPGWSWDRLLPYFFKNEKWTPPVDHHDTQGQYNPAVHSTKGINSVSLGRLYWPIFSKHVIESTKELPDEWPFNLDMNSGKPLGLGWIQSTIGGGMRSTSATSYLGPEFIHRQNLHVLLHAQVSKLVDAGRVSGKLTFGGVQFAQGGSFFTAKAAKEIILSAGSVGTPNILLHSGIGDEAALTALDIPSLLDLPSVGKNATDQPVFGLGWTVNSTQTLESISQNETRFNEAFAQWNRSHNGPFSAGGTTHLGWLRLDPQTLATNNFTDPSAGHNSPHIEVSFTPGSLSAPPGSNALSAGIAVLNPVSRGSVTINSSNPFDSPVIDVGFLQSDIDVFTGREAIKKVLKLFEAPTWQDYIIAPIVDVENLSDDALNQFIRNSASSAFHLVGTAAMSAKDARYGVVDPDLLVKGTIGLRIIDASVFPYVPSAHTQAATYVVAERGADLVKEAWE</sequence>
<evidence type="ECO:0000259" key="7">
    <source>
        <dbReference type="PROSITE" id="PS00624"/>
    </source>
</evidence>